<evidence type="ECO:0000256" key="1">
    <source>
        <dbReference type="SAM" id="Phobius"/>
    </source>
</evidence>
<keyword evidence="1" id="KW-0472">Membrane</keyword>
<dbReference type="OrthoDB" id="1904397at2759"/>
<sequence>MASMDSFDICTSRNDFYLLAGAMRSFFTVIATHLLAGEVDTSTLSQEAPMLPRLLWLLRYFNPLNLSWRYYSIFAYRLVVGRKWGEKQMAIINFEAHPLRPPKPFVVTEAIDLYHVRRLDPSGFFSSQGLLTISAGYQAILAVQYTIWTAGVAFLPNITMPLAIIGLFRVLVYPWITGKVYVDPYPYLSSQIMESMPVTPHKANKLVASAWFLVVSFLFFLSVWSFFEYPAVNLPKQKLQLTVQVFYLYTTTSQIISHSFLLWQGTRAWCNRVLFFDHWLYKAQTLVFMSLLACSFILGVSDFIEHDFYRECTVDRCMQLRGDRSIAPEMTNTRDLVTSTQSD</sequence>
<name>A0A8T2UIS0_CERRI</name>
<evidence type="ECO:0000313" key="3">
    <source>
        <dbReference type="Proteomes" id="UP000825935"/>
    </source>
</evidence>
<accession>A0A8T2UIS0</accession>
<evidence type="ECO:0000313" key="2">
    <source>
        <dbReference type="EMBL" id="KAH7433723.1"/>
    </source>
</evidence>
<protein>
    <submittedName>
        <fullName evidence="2">Uncharacterized protein</fullName>
    </submittedName>
</protein>
<proteinExistence type="predicted"/>
<keyword evidence="1" id="KW-0812">Transmembrane</keyword>
<gene>
    <name evidence="2" type="ORF">KP509_07G083000</name>
</gene>
<reference evidence="2" key="1">
    <citation type="submission" date="2021-08" db="EMBL/GenBank/DDBJ databases">
        <title>WGS assembly of Ceratopteris richardii.</title>
        <authorList>
            <person name="Marchant D.B."/>
            <person name="Chen G."/>
            <person name="Jenkins J."/>
            <person name="Shu S."/>
            <person name="Leebens-Mack J."/>
            <person name="Grimwood J."/>
            <person name="Schmutz J."/>
            <person name="Soltis P."/>
            <person name="Soltis D."/>
            <person name="Chen Z.-H."/>
        </authorList>
    </citation>
    <scope>NUCLEOTIDE SEQUENCE</scope>
    <source>
        <strain evidence="2">Whitten #5841</strain>
        <tissue evidence="2">Leaf</tissue>
    </source>
</reference>
<keyword evidence="3" id="KW-1185">Reference proteome</keyword>
<feature type="transmembrane region" description="Helical" evidence="1">
    <location>
        <begin position="283"/>
        <end position="300"/>
    </location>
</feature>
<keyword evidence="1" id="KW-1133">Transmembrane helix</keyword>
<feature type="transmembrane region" description="Helical" evidence="1">
    <location>
        <begin position="239"/>
        <end position="263"/>
    </location>
</feature>
<dbReference type="EMBL" id="CM035412">
    <property type="protein sequence ID" value="KAH7433723.1"/>
    <property type="molecule type" value="Genomic_DNA"/>
</dbReference>
<dbReference type="AlphaFoldDB" id="A0A8T2UIS0"/>
<organism evidence="2 3">
    <name type="scientific">Ceratopteris richardii</name>
    <name type="common">Triangle waterfern</name>
    <dbReference type="NCBI Taxonomy" id="49495"/>
    <lineage>
        <taxon>Eukaryota</taxon>
        <taxon>Viridiplantae</taxon>
        <taxon>Streptophyta</taxon>
        <taxon>Embryophyta</taxon>
        <taxon>Tracheophyta</taxon>
        <taxon>Polypodiopsida</taxon>
        <taxon>Polypodiidae</taxon>
        <taxon>Polypodiales</taxon>
        <taxon>Pteridineae</taxon>
        <taxon>Pteridaceae</taxon>
        <taxon>Parkerioideae</taxon>
        <taxon>Ceratopteris</taxon>
    </lineage>
</organism>
<feature type="transmembrane region" description="Helical" evidence="1">
    <location>
        <begin position="154"/>
        <end position="176"/>
    </location>
</feature>
<dbReference type="Proteomes" id="UP000825935">
    <property type="component" value="Chromosome 7"/>
</dbReference>
<feature type="transmembrane region" description="Helical" evidence="1">
    <location>
        <begin position="206"/>
        <end position="227"/>
    </location>
</feature>
<comment type="caution">
    <text evidence="2">The sequence shown here is derived from an EMBL/GenBank/DDBJ whole genome shotgun (WGS) entry which is preliminary data.</text>
</comment>